<feature type="transmembrane region" description="Helical" evidence="1">
    <location>
        <begin position="405"/>
        <end position="425"/>
    </location>
</feature>
<comment type="caution">
    <text evidence="2">The sequence shown here is derived from an EMBL/GenBank/DDBJ whole genome shotgun (WGS) entry which is preliminary data.</text>
</comment>
<feature type="transmembrane region" description="Helical" evidence="1">
    <location>
        <begin position="128"/>
        <end position="146"/>
    </location>
</feature>
<keyword evidence="1" id="KW-0472">Membrane</keyword>
<dbReference type="EMBL" id="VFOK01000002">
    <property type="protein sequence ID" value="TQL29030.1"/>
    <property type="molecule type" value="Genomic_DNA"/>
</dbReference>
<keyword evidence="1" id="KW-0812">Transmembrane</keyword>
<feature type="transmembrane region" description="Helical" evidence="1">
    <location>
        <begin position="375"/>
        <end position="396"/>
    </location>
</feature>
<evidence type="ECO:0008006" key="4">
    <source>
        <dbReference type="Google" id="ProtNLM"/>
    </source>
</evidence>
<feature type="transmembrane region" description="Helical" evidence="1">
    <location>
        <begin position="101"/>
        <end position="122"/>
    </location>
</feature>
<organism evidence="2 3">
    <name type="scientific">Barrientosiimonas humi</name>
    <dbReference type="NCBI Taxonomy" id="999931"/>
    <lineage>
        <taxon>Bacteria</taxon>
        <taxon>Bacillati</taxon>
        <taxon>Actinomycetota</taxon>
        <taxon>Actinomycetes</taxon>
        <taxon>Micrococcales</taxon>
        <taxon>Dermacoccaceae</taxon>
        <taxon>Barrientosiimonas</taxon>
    </lineage>
</organism>
<keyword evidence="3" id="KW-1185">Reference proteome</keyword>
<dbReference type="Proteomes" id="UP000318336">
    <property type="component" value="Unassembled WGS sequence"/>
</dbReference>
<gene>
    <name evidence="2" type="ORF">FB554_3343</name>
</gene>
<feature type="transmembrane region" description="Helical" evidence="1">
    <location>
        <begin position="342"/>
        <end position="363"/>
    </location>
</feature>
<accession>A0A542WZM3</accession>
<sequence length="552" mass="58998">MSRDLDRGQGLTDRAWLLATALVSLPLVWWTARLVLDGWVPQGDDAVLAVKTHDVFSTHPPLLGMRSTSSLLDPQTYAHHPGPLQFYLLAPAYALSGWQPWGLLLGVLLLNVVLIGVVLHSAWAAGRLPGLAVAAVLVVATERYFGDLLVHPWNLWAPILGTLAALMLAWRLLLGQLAALPVYVVVASYAAQAHIVGLPVMGLLTAVLAVVGLVRWRLARGSVWPVPGYHRAPTRPVWKRPGWVAAGLAVVCWLPPLVDTLTYRPNNLSQLATLREPPATGTVGWGLALDNLARMAVPGRQGLPVSASPLQLALTVTALVGCALCLRHLPRLVRRPRRERDALTAAALVALVPAVAVLLLGARSYAPLQLMYLDIYLPAALMAVAVAGWAGIRLLGNRTRHAGRVAVAAVVLGLVAAALIPTSLFERGPSGEDNRDVVAGRTAVQQVRAVLADHPADRAVVVRGIGTTAFGGLAPAVTADLVAGNRAVYFDTWWPNPEDDQARRTRNAPPDAVHVVLSEDPTIAVAPGTRETSFVVSRSHGPPVRVYLFVTR</sequence>
<proteinExistence type="predicted"/>
<keyword evidence="1" id="KW-1133">Transmembrane helix</keyword>
<feature type="transmembrane region" description="Helical" evidence="1">
    <location>
        <begin position="153"/>
        <end position="173"/>
    </location>
</feature>
<feature type="transmembrane region" description="Helical" evidence="1">
    <location>
        <begin position="15"/>
        <end position="32"/>
    </location>
</feature>
<reference evidence="2 3" key="1">
    <citation type="submission" date="2019-06" db="EMBL/GenBank/DDBJ databases">
        <title>Sequencing the genomes of 1000 actinobacteria strains.</title>
        <authorList>
            <person name="Klenk H.-P."/>
        </authorList>
    </citation>
    <scope>NUCLEOTIDE SEQUENCE [LARGE SCALE GENOMIC DNA]</scope>
    <source>
        <strain evidence="2 3">DSM 24617</strain>
    </source>
</reference>
<name>A0A542WZM3_9MICO</name>
<feature type="transmembrane region" description="Helical" evidence="1">
    <location>
        <begin position="193"/>
        <end position="216"/>
    </location>
</feature>
<feature type="transmembrane region" description="Helical" evidence="1">
    <location>
        <begin position="237"/>
        <end position="258"/>
    </location>
</feature>
<dbReference type="OrthoDB" id="4871879at2"/>
<dbReference type="AlphaFoldDB" id="A0A542WZM3"/>
<protein>
    <recommendedName>
        <fullName evidence="4">4-amino-4-deoxy-L-arabinose transferase-like glycosyltransferase</fullName>
    </recommendedName>
</protein>
<feature type="transmembrane region" description="Helical" evidence="1">
    <location>
        <begin position="310"/>
        <end position="330"/>
    </location>
</feature>
<evidence type="ECO:0000313" key="3">
    <source>
        <dbReference type="Proteomes" id="UP000318336"/>
    </source>
</evidence>
<evidence type="ECO:0000256" key="1">
    <source>
        <dbReference type="SAM" id="Phobius"/>
    </source>
</evidence>
<evidence type="ECO:0000313" key="2">
    <source>
        <dbReference type="EMBL" id="TQL29030.1"/>
    </source>
</evidence>